<dbReference type="RefSeq" id="WP_107347627.1">
    <property type="nucleotide sequence ID" value="NZ_PYMH01000001.1"/>
</dbReference>
<organism evidence="10 11">
    <name type="scientific">Photobacterium lutimaris</name>
    <dbReference type="NCBI Taxonomy" id="388278"/>
    <lineage>
        <taxon>Bacteria</taxon>
        <taxon>Pseudomonadati</taxon>
        <taxon>Pseudomonadota</taxon>
        <taxon>Gammaproteobacteria</taxon>
        <taxon>Vibrionales</taxon>
        <taxon>Vibrionaceae</taxon>
        <taxon>Photobacterium</taxon>
    </lineage>
</organism>
<dbReference type="Pfam" id="PF00270">
    <property type="entry name" value="DEAD"/>
    <property type="match status" value="1"/>
</dbReference>
<dbReference type="SUPFAM" id="SSF52540">
    <property type="entry name" value="P-loop containing nucleoside triphosphate hydrolases"/>
    <property type="match status" value="1"/>
</dbReference>
<keyword evidence="2 6" id="KW-0378">Hydrolase</keyword>
<dbReference type="GO" id="GO:0005829">
    <property type="term" value="C:cytosol"/>
    <property type="evidence" value="ECO:0007669"/>
    <property type="project" value="TreeGrafter"/>
</dbReference>
<dbReference type="InterPro" id="IPR027417">
    <property type="entry name" value="P-loop_NTPase"/>
</dbReference>
<dbReference type="CDD" id="cd00268">
    <property type="entry name" value="DEADc"/>
    <property type="match status" value="1"/>
</dbReference>
<dbReference type="PROSITE" id="PS51194">
    <property type="entry name" value="HELICASE_CTER"/>
    <property type="match status" value="1"/>
</dbReference>
<accession>A0A2T3J4T5</accession>
<evidence type="ECO:0000313" key="11">
    <source>
        <dbReference type="Proteomes" id="UP000241222"/>
    </source>
</evidence>
<evidence type="ECO:0000256" key="5">
    <source>
        <dbReference type="ARBA" id="ARBA00038437"/>
    </source>
</evidence>
<proteinExistence type="inferred from homology"/>
<evidence type="ECO:0000259" key="8">
    <source>
        <dbReference type="PROSITE" id="PS51192"/>
    </source>
</evidence>
<dbReference type="AlphaFoldDB" id="A0A2T3J4T5"/>
<dbReference type="PROSITE" id="PS51192">
    <property type="entry name" value="HELICASE_ATP_BIND_1"/>
    <property type="match status" value="1"/>
</dbReference>
<dbReference type="Pfam" id="PF00271">
    <property type="entry name" value="Helicase_C"/>
    <property type="match status" value="1"/>
</dbReference>
<sequence length="414" mass="45006">MTFASLQLNTVVLSALPSQLTTPTDIQRLAIPTIIKGKDVLALAQTGSGKTFAFGLPMLQKVDAEQNEIQSLVLVPTRELASQVTTSLQQVANKLGLKVTMLCGGVSADMQKEELGSGAQVLVATPGRLLDFLSKEIVSLKSLKLLVLDEADRLLEMGFWPDVQKIISFAPAARQTLLFSATLPETLEAAALGVMYQPERIAANLQNSVVDEIKEQLYLVNKGSKPQALIALLKQNNWQQVLVFVSEKKAADTLAKRLNKAGISVAALHGDKDQSAREHTLADFKSLETRVLITTDLLSRGIHVDALPVVINADLPENAPVYVHRVGRTARAGQNGLAISLVCHGEAEALMSIRQLTGRSMETAELDGFPVTDKPAEQVSSTERKRPPRDKKANRRSQAKKSIKQFKPKRKSGE</sequence>
<comment type="caution">
    <text evidence="10">The sequence shown here is derived from an EMBL/GenBank/DDBJ whole genome shotgun (WGS) entry which is preliminary data.</text>
</comment>
<keyword evidence="3 6" id="KW-0347">Helicase</keyword>
<dbReference type="GO" id="GO:0003676">
    <property type="term" value="F:nucleic acid binding"/>
    <property type="evidence" value="ECO:0007669"/>
    <property type="project" value="InterPro"/>
</dbReference>
<dbReference type="PANTHER" id="PTHR47959:SF2">
    <property type="entry name" value="ATP-DEPENDENT RNA HELICASE DEAD BOX FAMILY"/>
    <property type="match status" value="1"/>
</dbReference>
<dbReference type="EMBL" id="PYMH01000001">
    <property type="protein sequence ID" value="PSU36273.1"/>
    <property type="molecule type" value="Genomic_DNA"/>
</dbReference>
<dbReference type="InterPro" id="IPR050079">
    <property type="entry name" value="DEAD_box_RNA_helicase"/>
</dbReference>
<name>A0A2T3J4T5_9GAMM</name>
<dbReference type="PROSITE" id="PS00039">
    <property type="entry name" value="DEAD_ATP_HELICASE"/>
    <property type="match status" value="1"/>
</dbReference>
<dbReference type="SMART" id="SM00490">
    <property type="entry name" value="HELICc"/>
    <property type="match status" value="1"/>
</dbReference>
<dbReference type="OrthoDB" id="6272169at2"/>
<feature type="domain" description="Helicase ATP-binding" evidence="8">
    <location>
        <begin position="31"/>
        <end position="201"/>
    </location>
</feature>
<evidence type="ECO:0000256" key="4">
    <source>
        <dbReference type="ARBA" id="ARBA00022840"/>
    </source>
</evidence>
<reference evidence="10 11" key="1">
    <citation type="submission" date="2018-03" db="EMBL/GenBank/DDBJ databases">
        <title>Whole genome sequencing of Histamine producing bacteria.</title>
        <authorList>
            <person name="Butler K."/>
        </authorList>
    </citation>
    <scope>NUCLEOTIDE SEQUENCE [LARGE SCALE GENOMIC DNA]</scope>
    <source>
        <strain evidence="10 11">JCM 13586</strain>
    </source>
</reference>
<dbReference type="GO" id="GO:0016787">
    <property type="term" value="F:hydrolase activity"/>
    <property type="evidence" value="ECO:0007669"/>
    <property type="project" value="UniProtKB-KW"/>
</dbReference>
<evidence type="ECO:0000256" key="1">
    <source>
        <dbReference type="ARBA" id="ARBA00022741"/>
    </source>
</evidence>
<gene>
    <name evidence="10" type="ORF">C9I99_04550</name>
</gene>
<keyword evidence="1 6" id="KW-0547">Nucleotide-binding</keyword>
<dbReference type="InterPro" id="IPR044742">
    <property type="entry name" value="DEAD/DEAH_RhlB"/>
</dbReference>
<dbReference type="SMART" id="SM00487">
    <property type="entry name" value="DEXDc"/>
    <property type="match status" value="1"/>
</dbReference>
<evidence type="ECO:0000256" key="3">
    <source>
        <dbReference type="ARBA" id="ARBA00022806"/>
    </source>
</evidence>
<dbReference type="PANTHER" id="PTHR47959">
    <property type="entry name" value="ATP-DEPENDENT RNA HELICASE RHLE-RELATED"/>
    <property type="match status" value="1"/>
</dbReference>
<dbReference type="GO" id="GO:0003724">
    <property type="term" value="F:RNA helicase activity"/>
    <property type="evidence" value="ECO:0007669"/>
    <property type="project" value="TreeGrafter"/>
</dbReference>
<evidence type="ECO:0000256" key="2">
    <source>
        <dbReference type="ARBA" id="ARBA00022801"/>
    </source>
</evidence>
<evidence type="ECO:0000259" key="9">
    <source>
        <dbReference type="PROSITE" id="PS51194"/>
    </source>
</evidence>
<dbReference type="InterPro" id="IPR014001">
    <property type="entry name" value="Helicase_ATP-bd"/>
</dbReference>
<dbReference type="InterPro" id="IPR000629">
    <property type="entry name" value="RNA-helicase_DEAD-box_CS"/>
</dbReference>
<feature type="domain" description="Helicase C-terminal" evidence="9">
    <location>
        <begin position="224"/>
        <end position="377"/>
    </location>
</feature>
<feature type="compositionally biased region" description="Basic residues" evidence="7">
    <location>
        <begin position="386"/>
        <end position="414"/>
    </location>
</feature>
<keyword evidence="11" id="KW-1185">Reference proteome</keyword>
<feature type="region of interest" description="Disordered" evidence="7">
    <location>
        <begin position="367"/>
        <end position="414"/>
    </location>
</feature>
<dbReference type="InterPro" id="IPR011545">
    <property type="entry name" value="DEAD/DEAH_box_helicase_dom"/>
</dbReference>
<dbReference type="InterPro" id="IPR001650">
    <property type="entry name" value="Helicase_C-like"/>
</dbReference>
<protein>
    <submittedName>
        <fullName evidence="10">DEAD/DEAH box helicase</fullName>
    </submittedName>
</protein>
<dbReference type="Proteomes" id="UP000241222">
    <property type="component" value="Unassembled WGS sequence"/>
</dbReference>
<dbReference type="GO" id="GO:0005524">
    <property type="term" value="F:ATP binding"/>
    <property type="evidence" value="ECO:0007669"/>
    <property type="project" value="UniProtKB-KW"/>
</dbReference>
<keyword evidence="4 6" id="KW-0067">ATP-binding</keyword>
<dbReference type="CDD" id="cd18787">
    <property type="entry name" value="SF2_C_DEAD"/>
    <property type="match status" value="1"/>
</dbReference>
<evidence type="ECO:0000256" key="6">
    <source>
        <dbReference type="RuleBase" id="RU000492"/>
    </source>
</evidence>
<evidence type="ECO:0000313" key="10">
    <source>
        <dbReference type="EMBL" id="PSU36273.1"/>
    </source>
</evidence>
<dbReference type="Gene3D" id="3.40.50.300">
    <property type="entry name" value="P-loop containing nucleotide triphosphate hydrolases"/>
    <property type="match status" value="2"/>
</dbReference>
<comment type="similarity">
    <text evidence="5 6">Belongs to the DEAD box helicase family.</text>
</comment>
<evidence type="ECO:0000256" key="7">
    <source>
        <dbReference type="SAM" id="MobiDB-lite"/>
    </source>
</evidence>